<protein>
    <submittedName>
        <fullName evidence="4">Mite allergen Eur m 3</fullName>
    </submittedName>
</protein>
<feature type="domain" description="Peptidase S1" evidence="3">
    <location>
        <begin position="40"/>
        <end position="269"/>
    </location>
</feature>
<organism evidence="4 5">
    <name type="scientific">Smittium mucronatum</name>
    <dbReference type="NCBI Taxonomy" id="133383"/>
    <lineage>
        <taxon>Eukaryota</taxon>
        <taxon>Fungi</taxon>
        <taxon>Fungi incertae sedis</taxon>
        <taxon>Zoopagomycota</taxon>
        <taxon>Kickxellomycotina</taxon>
        <taxon>Harpellomycetes</taxon>
        <taxon>Harpellales</taxon>
        <taxon>Legeriomycetaceae</taxon>
        <taxon>Smittium</taxon>
    </lineage>
</organism>
<dbReference type="Proteomes" id="UP000187455">
    <property type="component" value="Unassembled WGS sequence"/>
</dbReference>
<proteinExistence type="predicted"/>
<feature type="signal peptide" evidence="2">
    <location>
        <begin position="1"/>
        <end position="23"/>
    </location>
</feature>
<feature type="chain" id="PRO_5012548326" evidence="2">
    <location>
        <begin position="24"/>
        <end position="278"/>
    </location>
</feature>
<accession>A0A1R0GTI9</accession>
<dbReference type="GO" id="GO:0004252">
    <property type="term" value="F:serine-type endopeptidase activity"/>
    <property type="evidence" value="ECO:0007669"/>
    <property type="project" value="InterPro"/>
</dbReference>
<evidence type="ECO:0000313" key="5">
    <source>
        <dbReference type="Proteomes" id="UP000187455"/>
    </source>
</evidence>
<dbReference type="OrthoDB" id="6380398at2759"/>
<dbReference type="GO" id="GO:0006508">
    <property type="term" value="P:proteolysis"/>
    <property type="evidence" value="ECO:0007669"/>
    <property type="project" value="InterPro"/>
</dbReference>
<dbReference type="PANTHER" id="PTHR24260:SF136">
    <property type="entry name" value="GH08193P-RELATED"/>
    <property type="match status" value="1"/>
</dbReference>
<evidence type="ECO:0000259" key="3">
    <source>
        <dbReference type="PROSITE" id="PS50240"/>
    </source>
</evidence>
<dbReference type="InterPro" id="IPR043504">
    <property type="entry name" value="Peptidase_S1_PA_chymotrypsin"/>
</dbReference>
<reference evidence="4 5" key="1">
    <citation type="journal article" date="2016" name="Mol. Biol. Evol.">
        <title>Genome-Wide Survey of Gut Fungi (Harpellales) Reveals the First Horizontally Transferred Ubiquitin Gene from a Mosquito Host.</title>
        <authorList>
            <person name="Wang Y."/>
            <person name="White M.M."/>
            <person name="Kvist S."/>
            <person name="Moncalvo J.M."/>
        </authorList>
    </citation>
    <scope>NUCLEOTIDE SEQUENCE [LARGE SCALE GENOMIC DNA]</scope>
    <source>
        <strain evidence="4 5">ALG-7-W6</strain>
    </source>
</reference>
<dbReference type="Gene3D" id="2.40.10.10">
    <property type="entry name" value="Trypsin-like serine proteases"/>
    <property type="match status" value="1"/>
</dbReference>
<dbReference type="SMART" id="SM00020">
    <property type="entry name" value="Tryp_SPc"/>
    <property type="match status" value="1"/>
</dbReference>
<dbReference type="PROSITE" id="PS50240">
    <property type="entry name" value="TRYPSIN_DOM"/>
    <property type="match status" value="1"/>
</dbReference>
<keyword evidence="5" id="KW-1185">Reference proteome</keyword>
<dbReference type="AlphaFoldDB" id="A0A1R0GTI9"/>
<evidence type="ECO:0000256" key="2">
    <source>
        <dbReference type="SAM" id="SignalP"/>
    </source>
</evidence>
<dbReference type="PANTHER" id="PTHR24260">
    <property type="match status" value="1"/>
</dbReference>
<evidence type="ECO:0000313" key="4">
    <source>
        <dbReference type="EMBL" id="OLY80195.1"/>
    </source>
</evidence>
<dbReference type="Pfam" id="PF00089">
    <property type="entry name" value="Trypsin"/>
    <property type="match status" value="1"/>
</dbReference>
<dbReference type="InterPro" id="IPR009003">
    <property type="entry name" value="Peptidase_S1_PA"/>
</dbReference>
<dbReference type="InterPro" id="IPR001254">
    <property type="entry name" value="Trypsin_dom"/>
</dbReference>
<dbReference type="SUPFAM" id="SSF50494">
    <property type="entry name" value="Trypsin-like serine proteases"/>
    <property type="match status" value="1"/>
</dbReference>
<dbReference type="STRING" id="133383.A0A1R0GTI9"/>
<dbReference type="EMBL" id="LSSL01003686">
    <property type="protein sequence ID" value="OLY80195.1"/>
    <property type="molecule type" value="Genomic_DNA"/>
</dbReference>
<sequence length="278" mass="30986">MNPFFKIFSVLIIYLLIPQLLHAFDNSNGVKKLYSVHKRIHNGVHGENLNHIVSIRSNNKPELTFCSGTLISDKYVLTVAHCFDGMGSHSEVESFVVHSTHSQNTNNSKIEKIMNHEGYSSLLKANDISIIKIKDPLIVQGEYPKIYPSMIHEGFNLLVVGMGIESDTNDGKHTPSNPVYIEVSYSDRQKCKNSDCETCLCYTIKDGMGLCNGDSGGPVVSKDLYMNPIIGISSFTLGFDGVYPCGRTGNVDFFTRAAIYLDWISEKTNIPKNMLTYD</sequence>
<dbReference type="InterPro" id="IPR001314">
    <property type="entry name" value="Peptidase_S1A"/>
</dbReference>
<dbReference type="FunFam" id="2.40.10.10:FF:000068">
    <property type="entry name" value="transmembrane protease serine 2"/>
    <property type="match status" value="1"/>
</dbReference>
<dbReference type="InterPro" id="IPR051333">
    <property type="entry name" value="CLIP_Serine_Protease"/>
</dbReference>
<dbReference type="PRINTS" id="PR00722">
    <property type="entry name" value="CHYMOTRYPSIN"/>
</dbReference>
<keyword evidence="1" id="KW-1015">Disulfide bond</keyword>
<gene>
    <name evidence="4" type="ORF">AYI68_g5711</name>
</gene>
<name>A0A1R0GTI9_9FUNG</name>
<comment type="caution">
    <text evidence="4">The sequence shown here is derived from an EMBL/GenBank/DDBJ whole genome shotgun (WGS) entry which is preliminary data.</text>
</comment>
<keyword evidence="2" id="KW-0732">Signal</keyword>
<evidence type="ECO:0000256" key="1">
    <source>
        <dbReference type="ARBA" id="ARBA00023157"/>
    </source>
</evidence>